<dbReference type="SMART" id="SM00065">
    <property type="entry name" value="GAF"/>
    <property type="match status" value="1"/>
</dbReference>
<dbReference type="SUPFAM" id="SSF47384">
    <property type="entry name" value="Homodimeric domain of signal transducing histidine kinase"/>
    <property type="match status" value="1"/>
</dbReference>
<evidence type="ECO:0000313" key="9">
    <source>
        <dbReference type="Proteomes" id="UP001576776"/>
    </source>
</evidence>
<evidence type="ECO:0000256" key="5">
    <source>
        <dbReference type="ARBA" id="ARBA00023012"/>
    </source>
</evidence>
<dbReference type="EMBL" id="JBHFNS010000094">
    <property type="protein sequence ID" value="MFB2939419.1"/>
    <property type="molecule type" value="Genomic_DNA"/>
</dbReference>
<dbReference type="InterPro" id="IPR029016">
    <property type="entry name" value="GAF-like_dom_sf"/>
</dbReference>
<organism evidence="8 9">
    <name type="scientific">Floridaenema fluviatile BLCC-F154</name>
    <dbReference type="NCBI Taxonomy" id="3153640"/>
    <lineage>
        <taxon>Bacteria</taxon>
        <taxon>Bacillati</taxon>
        <taxon>Cyanobacteriota</taxon>
        <taxon>Cyanophyceae</taxon>
        <taxon>Oscillatoriophycideae</taxon>
        <taxon>Aerosakkonematales</taxon>
        <taxon>Aerosakkonemataceae</taxon>
        <taxon>Floridanema</taxon>
        <taxon>Floridanema fluviatile</taxon>
    </lineage>
</organism>
<keyword evidence="5" id="KW-0902">Two-component regulatory system</keyword>
<dbReference type="Proteomes" id="UP001576776">
    <property type="component" value="Unassembled WGS sequence"/>
</dbReference>
<dbReference type="Gene3D" id="3.30.565.10">
    <property type="entry name" value="Histidine kinase-like ATPase, C-terminal domain"/>
    <property type="match status" value="1"/>
</dbReference>
<dbReference type="InterPro" id="IPR036097">
    <property type="entry name" value="HisK_dim/P_sf"/>
</dbReference>
<dbReference type="Pfam" id="PF02518">
    <property type="entry name" value="HATPase_c"/>
    <property type="match status" value="1"/>
</dbReference>
<dbReference type="PROSITE" id="PS50109">
    <property type="entry name" value="HIS_KIN"/>
    <property type="match status" value="1"/>
</dbReference>
<evidence type="ECO:0000256" key="3">
    <source>
        <dbReference type="ARBA" id="ARBA00022553"/>
    </source>
</evidence>
<feature type="transmembrane region" description="Helical" evidence="6">
    <location>
        <begin position="181"/>
        <end position="204"/>
    </location>
</feature>
<dbReference type="SUPFAM" id="SSF55781">
    <property type="entry name" value="GAF domain-like"/>
    <property type="match status" value="1"/>
</dbReference>
<keyword evidence="8" id="KW-0547">Nucleotide-binding</keyword>
<dbReference type="EC" id="2.7.13.3" evidence="2"/>
<dbReference type="InterPro" id="IPR003594">
    <property type="entry name" value="HATPase_dom"/>
</dbReference>
<dbReference type="PRINTS" id="PR00344">
    <property type="entry name" value="BCTRLSENSOR"/>
</dbReference>
<comment type="catalytic activity">
    <reaction evidence="1">
        <text>ATP + protein L-histidine = ADP + protein N-phospho-L-histidine.</text>
        <dbReference type="EC" id="2.7.13.3"/>
    </reaction>
</comment>
<gene>
    <name evidence="8" type="ORF">ACE1B6_29550</name>
</gene>
<keyword evidence="9" id="KW-1185">Reference proteome</keyword>
<dbReference type="CDD" id="cd00082">
    <property type="entry name" value="HisKA"/>
    <property type="match status" value="1"/>
</dbReference>
<dbReference type="InterPro" id="IPR036890">
    <property type="entry name" value="HATPase_C_sf"/>
</dbReference>
<dbReference type="InterPro" id="IPR004358">
    <property type="entry name" value="Sig_transdc_His_kin-like_C"/>
</dbReference>
<keyword evidence="8" id="KW-0067">ATP-binding</keyword>
<dbReference type="Pfam" id="PF01590">
    <property type="entry name" value="GAF"/>
    <property type="match status" value="1"/>
</dbReference>
<dbReference type="GO" id="GO:0005524">
    <property type="term" value="F:ATP binding"/>
    <property type="evidence" value="ECO:0007669"/>
    <property type="project" value="UniProtKB-KW"/>
</dbReference>
<dbReference type="RefSeq" id="WP_413260884.1">
    <property type="nucleotide sequence ID" value="NZ_JBHFNS010000094.1"/>
</dbReference>
<sequence length="751" mass="85474">MKSKRHSRKSSLFSQLLAGFAISLTTVGLATLSLNYLFVASNLEHEAQEQAEAITRSIDFANQGLLKTGNIQALKEIVQNYATLPEVVEVLIIDRNDKILAHSNSEKHYHSYKSIHPELINIIQQVRQTGIEAHRFMKIQDKPVIVYLSPSQSKLFNNSKQYELVLVVIDREIYQYRSQQIFLYSISTMGTGILLILGIMGFVVRKVVLKPIDRLNKAVLESNSTRKFSLPAQLPNSEIKFLADTFDTIFRQQQHIETVLKERAELLRKQNMVLSTLAKHRAIIDGNLKEFAKEITRVIALLLNIERASVWLYDTSQNHLFCLNLFESNSQGYSSGVTLNVADYPAYFKAIDTEDLISAFDAHNDPRTSEFSQTYLTPLNIHSMLDVPIRLKGKTAGVLCVEKVAVCRLWSAEDENFVRSIAELFALAIEARDRQIAEQALKQSEILFRQQAKELEITLEELKLTQSQMIQSEKMSGLGQMVAGVAHEINNPVNFIYGNITHVNQYFRDLWNLLQLYQRVYPTPKPEIQAEIEEIDLEFLAEDLPKLLSSLKVGTERIREIVQSLRSFSRLDEAEFKEADLHEGINSTLMILEHRLKSKPERSQIKIVKNYSHIPQIECYPGQLNQVLMNIISNGIDALEEKMEILKNQPEKSLPQFTPTIIITTEPINYYWIRIRIVDNGLGIDKEVQSKLFDPFFSTKPVGKGTGLGLSVSYQIIVEKHNGKLYYSSEVGKGTEFAIEIPVCQSHCKAA</sequence>
<dbReference type="PANTHER" id="PTHR43065">
    <property type="entry name" value="SENSOR HISTIDINE KINASE"/>
    <property type="match status" value="1"/>
</dbReference>
<evidence type="ECO:0000256" key="2">
    <source>
        <dbReference type="ARBA" id="ARBA00012438"/>
    </source>
</evidence>
<feature type="transmembrane region" description="Helical" evidence="6">
    <location>
        <begin position="12"/>
        <end position="38"/>
    </location>
</feature>
<evidence type="ECO:0000313" key="8">
    <source>
        <dbReference type="EMBL" id="MFB2939419.1"/>
    </source>
</evidence>
<accession>A0ABV4YMH6</accession>
<dbReference type="SUPFAM" id="SSF55874">
    <property type="entry name" value="ATPase domain of HSP90 chaperone/DNA topoisomerase II/histidine kinase"/>
    <property type="match status" value="1"/>
</dbReference>
<reference evidence="8 9" key="1">
    <citation type="submission" date="2024-09" db="EMBL/GenBank/DDBJ databases">
        <title>Floridaenema gen nov. (Aerosakkonemataceae, Aerosakkonematales ord. nov., Cyanobacteria) from benthic tropical and subtropical fresh waters, with the description of four new species.</title>
        <authorList>
            <person name="Moretto J.A."/>
            <person name="Berthold D.E."/>
            <person name="Lefler F.W."/>
            <person name="Huang I.-S."/>
            <person name="Laughinghouse H. IV."/>
        </authorList>
    </citation>
    <scope>NUCLEOTIDE SEQUENCE [LARGE SCALE GENOMIC DNA]</scope>
    <source>
        <strain evidence="8 9">BLCC-F154</strain>
    </source>
</reference>
<dbReference type="SMART" id="SM00387">
    <property type="entry name" value="HATPase_c"/>
    <property type="match status" value="1"/>
</dbReference>
<evidence type="ECO:0000256" key="6">
    <source>
        <dbReference type="SAM" id="Phobius"/>
    </source>
</evidence>
<dbReference type="Gene3D" id="1.10.287.130">
    <property type="match status" value="1"/>
</dbReference>
<keyword evidence="4" id="KW-0418">Kinase</keyword>
<keyword evidence="3" id="KW-0597">Phosphoprotein</keyword>
<keyword evidence="6" id="KW-1133">Transmembrane helix</keyword>
<protein>
    <recommendedName>
        <fullName evidence="2">histidine kinase</fullName>
        <ecNumber evidence="2">2.7.13.3</ecNumber>
    </recommendedName>
</protein>
<keyword evidence="6" id="KW-0812">Transmembrane</keyword>
<feature type="domain" description="Histidine kinase" evidence="7">
    <location>
        <begin position="484"/>
        <end position="745"/>
    </location>
</feature>
<dbReference type="PANTHER" id="PTHR43065:SF50">
    <property type="entry name" value="HISTIDINE KINASE"/>
    <property type="match status" value="1"/>
</dbReference>
<dbReference type="InterPro" id="IPR005467">
    <property type="entry name" value="His_kinase_dom"/>
</dbReference>
<dbReference type="InterPro" id="IPR003018">
    <property type="entry name" value="GAF"/>
</dbReference>
<keyword evidence="4" id="KW-0808">Transferase</keyword>
<proteinExistence type="predicted"/>
<comment type="caution">
    <text evidence="8">The sequence shown here is derived from an EMBL/GenBank/DDBJ whole genome shotgun (WGS) entry which is preliminary data.</text>
</comment>
<name>A0ABV4YMH6_9CYAN</name>
<evidence type="ECO:0000256" key="1">
    <source>
        <dbReference type="ARBA" id="ARBA00000085"/>
    </source>
</evidence>
<dbReference type="SMART" id="SM00388">
    <property type="entry name" value="HisKA"/>
    <property type="match status" value="1"/>
</dbReference>
<evidence type="ECO:0000256" key="4">
    <source>
        <dbReference type="ARBA" id="ARBA00022777"/>
    </source>
</evidence>
<dbReference type="Gene3D" id="3.30.450.40">
    <property type="match status" value="1"/>
</dbReference>
<evidence type="ECO:0000259" key="7">
    <source>
        <dbReference type="PROSITE" id="PS50109"/>
    </source>
</evidence>
<dbReference type="InterPro" id="IPR003661">
    <property type="entry name" value="HisK_dim/P_dom"/>
</dbReference>
<keyword evidence="6" id="KW-0472">Membrane</keyword>